<keyword evidence="8" id="KW-1185">Reference proteome</keyword>
<dbReference type="InterPro" id="IPR036397">
    <property type="entry name" value="RNaseH_sf"/>
</dbReference>
<dbReference type="Pfam" id="PF12004">
    <property type="entry name" value="DAB2P_C"/>
    <property type="match status" value="1"/>
</dbReference>
<dbReference type="SMART" id="SM00323">
    <property type="entry name" value="RasGAP"/>
    <property type="match status" value="1"/>
</dbReference>
<dbReference type="GO" id="GO:0005096">
    <property type="term" value="F:GTPase activator activity"/>
    <property type="evidence" value="ECO:0007669"/>
    <property type="project" value="UniProtKB-KW"/>
</dbReference>
<dbReference type="Pfam" id="PF01498">
    <property type="entry name" value="HTH_Tnp_Tc3_2"/>
    <property type="match status" value="2"/>
</dbReference>
<feature type="compositionally biased region" description="Low complexity" evidence="4">
    <location>
        <begin position="1756"/>
        <end position="1771"/>
    </location>
</feature>
<dbReference type="Gene3D" id="1.10.506.10">
    <property type="entry name" value="GTPase Activation - p120gap, domain 1"/>
    <property type="match status" value="2"/>
</dbReference>
<dbReference type="InterPro" id="IPR039360">
    <property type="entry name" value="Ras_GTPase"/>
</dbReference>
<dbReference type="InterPro" id="IPR023152">
    <property type="entry name" value="RasGAP_CS"/>
</dbReference>
<dbReference type="PROSITE" id="PS50004">
    <property type="entry name" value="C2"/>
    <property type="match status" value="1"/>
</dbReference>
<dbReference type="Gene3D" id="3.30.420.10">
    <property type="entry name" value="Ribonuclease H-like superfamily/Ribonuclease H"/>
    <property type="match status" value="2"/>
</dbReference>
<feature type="region of interest" description="Disordered" evidence="4">
    <location>
        <begin position="503"/>
        <end position="527"/>
    </location>
</feature>
<evidence type="ECO:0000313" key="7">
    <source>
        <dbReference type="EMBL" id="KAK3540448.1"/>
    </source>
</evidence>
<dbReference type="Pfam" id="PF25787">
    <property type="entry name" value="HTH_SB"/>
    <property type="match status" value="1"/>
</dbReference>
<protein>
    <submittedName>
        <fullName evidence="7">Uncharacterized protein</fullName>
    </submittedName>
</protein>
<evidence type="ECO:0000256" key="1">
    <source>
        <dbReference type="ARBA" id="ARBA00022468"/>
    </source>
</evidence>
<feature type="compositionally biased region" description="Polar residues" evidence="4">
    <location>
        <begin position="1600"/>
        <end position="1609"/>
    </location>
</feature>
<name>A0AAE0V500_9TELE</name>
<sequence length="2001" mass="224714">NVASESALKSDVCLCFADMTSSSVHWISCGQPLMEPGSWKVKLCLLTKCELVLFDKAEVSWLPLGERRAESCTMWLLRHNISAAVNRQFYKDKSTQTPNSIMELDDAAVLDTHHDQTGFKPVSVDHPADHPSISMHQAGKTESAIGKQLGVKKSTVGAIIRKWKTYKTTDNLPRSGAPRKISPRGVKMITRMVSKNPRTTRGDLVNDLQRAGTKVTKATISNTLRRQGLKSRSARRVPLLKPVHVRARLKFAREHLDDPEEDWENVIWSDETKIELFGKNSNCRVWRRKNAELHPKNTIPTVKHGGGNIMLWGCFSAKGPGRLIHVKERMNGAMYREILSKNLLPSARALKMKRGWVFQHDNDPKHTARATKEWLCKKHFKVLEWPSQSPDLNPIENLWRELKIRVAQRQPQNITALEEICMEEWAKLPATVHQAANAGPLSKALNPQLLSCTKMVRVHGGIEPILGTLRTFMMTYYGTTGAEKVKGLAQGPNYGNLMVLDESPSERVGRRRSMPGTTTMDKASSTIEEASSAALRVTRWRTHELSVCVSLPLPVQGFLSRRLKGSIKRTKSQPKLDRNSSFRNILPAFKNTDNDRSHLMPRLKESRSHESLLSPSSAVEALDLSMEEEVLIKPVHSSILGQDFCFEYKRHLSTTSNSQTPNSTMAKTKELSKDTRNKIVDLHQAGKTESAIGKQLGVKKSTVGAIIRKWKTYKTTDNLPRSGAPRKISPRGVKMITRKKKNPRTTRGDLVNDLQRAGTKVTKATISNTLRRQGLKSRSARRVPLLKPVHVRARLKFAREHLDDPEEDWENVIWSDETKIELFGKNSTCRVWRRKNAELHPKNTIPTVKHGGGNIMLWGCFSAKGPGRLIHVKERMNGAMYREILSKNLLPSAWALKMKRGWVFQHDNDPKHTAQATKEWLRKKHFKVLEWPSQSPDLNPIENLWRELKIRVAQRQPQNIAALEEICMEEWTKLPATVTTSTGSKCFSCRSAAEREKWMENLRRAVHPNKDNSRRVENMLKCWIIEAKDLPAKKKYFCELCLDDTLYARTTCKLKTDNVFWGEHFEFNNLPPVKSITVHLYKETDKKKKKDKNNYVGLVNIPVAAVTGRQFVEKWYTVSTPNPSKGKAPGPMVRMKCRYQSMSILPMELYKEFAEYITNNYMLLCSVLEPAISVKSKEEMACALVHILQSTGKAKDFLTDLMMSEVDRCGDNEHLIFRENTLATKAIEEYLKLVGQKYLQDALGEFIKALYESDENCEVDPSKCSSSDLAEHQGNLKMCCELAFCKIINSYCVFPRELKEVFASWRQECSNRGRPDISERLISASLFLRFLCPAIMSPSLFDLMQEYPDDRTARTLTLIAKVTQNLANFTKFGSKEEYMSFMNQFLEHEWTNMQRFLLEISNPETISNTAGFEGYIDLGRELSTLHSLLSEAVSQLDQSTATKLGPLVRILRDVNVALTNPTGVPVSSPTERVGSPSMPGCSVSTGLHKLVMDSELSGLVDFTRLPSPTPENKDLFFVTRASGVQASPARSSSYSEANEPDMQISNGSKSLSMVDLQDSRSVESSANTVSSDPTNDTQGTSAWAARTLKGGTAGGPTLRKSGQTPTTPGIETAPGRPQLLAPLCFQNPVYQMAAAMPVSPRGTADSGSECQSSTGSQGNPEDVATLGIKPTFITQAGMGTGSGSGGAGASTSDDFARRSGEFTRRQMSLTETQHQSNVPRQNSSGPQRRIDQPPPPAVTRGRTPPSMLNTAPYPRPSSGSMMSSSSPDWPSNGARLRQQSSSSKGDSPETKQRTLHKQAPSPVNPSALDRTAAWLLNMNAQYLEQEGIDPDSKHREDLLNKDELSQAEKYQQEISMLQERLRLALKKLEEYESRLQAQDDQTQKMLLEYQARLEDAEERLRRQQEDKELQMKSIITRLMSVEEELKKDHADMQAIVDSKQKIIEAQEKRIASLDAANARLMSALSQLKERYSMQTRNGISPTNPSKLQITENGEFRNSSNC</sequence>
<dbReference type="CDD" id="cd04013">
    <property type="entry name" value="C2_SynGAP_like"/>
    <property type="match status" value="1"/>
</dbReference>
<evidence type="ECO:0000256" key="2">
    <source>
        <dbReference type="ARBA" id="ARBA00022553"/>
    </source>
</evidence>
<keyword evidence="1" id="KW-0343">GTPase activation</keyword>
<dbReference type="InterPro" id="IPR021887">
    <property type="entry name" value="DAB2P_C"/>
</dbReference>
<accession>A0AAE0V500</accession>
<dbReference type="InterPro" id="IPR009057">
    <property type="entry name" value="Homeodomain-like_sf"/>
</dbReference>
<dbReference type="InterPro" id="IPR038717">
    <property type="entry name" value="Tc1-like_DDE_dom"/>
</dbReference>
<evidence type="ECO:0000259" key="5">
    <source>
        <dbReference type="PROSITE" id="PS50004"/>
    </source>
</evidence>
<feature type="domain" description="C2" evidence="5">
    <location>
        <begin position="998"/>
        <end position="1116"/>
    </location>
</feature>
<dbReference type="InterPro" id="IPR035892">
    <property type="entry name" value="C2_domain_sf"/>
</dbReference>
<feature type="region of interest" description="Disordered" evidence="4">
    <location>
        <begin position="1708"/>
        <end position="1806"/>
    </location>
</feature>
<dbReference type="Pfam" id="PF13358">
    <property type="entry name" value="DDE_3"/>
    <property type="match status" value="2"/>
</dbReference>
<evidence type="ECO:0000256" key="4">
    <source>
        <dbReference type="SAM" id="MobiDB-lite"/>
    </source>
</evidence>
<dbReference type="SUPFAM" id="SSF49562">
    <property type="entry name" value="C2 domain (Calcium/lipid-binding domain, CaLB)"/>
    <property type="match status" value="1"/>
</dbReference>
<comment type="caution">
    <text evidence="7">The sequence shown here is derived from an EMBL/GenBank/DDBJ whole genome shotgun (WGS) entry which is preliminary data.</text>
</comment>
<dbReference type="GO" id="GO:0003677">
    <property type="term" value="F:DNA binding"/>
    <property type="evidence" value="ECO:0007669"/>
    <property type="project" value="InterPro"/>
</dbReference>
<dbReference type="Pfam" id="PF00168">
    <property type="entry name" value="C2"/>
    <property type="match status" value="1"/>
</dbReference>
<feature type="domain" description="Ras-GAP" evidence="6">
    <location>
        <begin position="1176"/>
        <end position="1368"/>
    </location>
</feature>
<dbReference type="FunFam" id="1.10.506.10:FF:000001">
    <property type="entry name" value="Ras GTPase-activating protein nGAP isoform 2"/>
    <property type="match status" value="1"/>
</dbReference>
<dbReference type="Proteomes" id="UP001274896">
    <property type="component" value="Unassembled WGS sequence"/>
</dbReference>
<dbReference type="InterPro" id="IPR036388">
    <property type="entry name" value="WH-like_DNA-bd_sf"/>
</dbReference>
<dbReference type="InterPro" id="IPR002492">
    <property type="entry name" value="Transposase_Tc1-like"/>
</dbReference>
<feature type="region of interest" description="Disordered" evidence="4">
    <location>
        <begin position="1975"/>
        <end position="2001"/>
    </location>
</feature>
<dbReference type="PROSITE" id="PS00509">
    <property type="entry name" value="RAS_GTPASE_ACTIV_1"/>
    <property type="match status" value="1"/>
</dbReference>
<dbReference type="PROSITE" id="PS50018">
    <property type="entry name" value="RAS_GTPASE_ACTIV_2"/>
    <property type="match status" value="1"/>
</dbReference>
<feature type="coiled-coil region" evidence="3">
    <location>
        <begin position="1840"/>
        <end position="1913"/>
    </location>
</feature>
<dbReference type="InterPro" id="IPR000008">
    <property type="entry name" value="C2_dom"/>
</dbReference>
<evidence type="ECO:0000313" key="8">
    <source>
        <dbReference type="Proteomes" id="UP001274896"/>
    </source>
</evidence>
<dbReference type="Gene3D" id="1.10.10.10">
    <property type="entry name" value="Winged helix-like DNA-binding domain superfamily/Winged helix DNA-binding domain"/>
    <property type="match status" value="2"/>
</dbReference>
<feature type="region of interest" description="Disordered" evidence="4">
    <location>
        <begin position="1527"/>
        <end position="1616"/>
    </location>
</feature>
<dbReference type="InterPro" id="IPR057606">
    <property type="entry name" value="SynGAP1-like_PH"/>
</dbReference>
<feature type="compositionally biased region" description="Gly residues" evidence="4">
    <location>
        <begin position="1678"/>
        <end position="1688"/>
    </location>
</feature>
<dbReference type="EMBL" id="JAUCMX010000007">
    <property type="protein sequence ID" value="KAK3540448.1"/>
    <property type="molecule type" value="Genomic_DNA"/>
</dbReference>
<feature type="compositionally biased region" description="Polar residues" evidence="4">
    <location>
        <begin position="1708"/>
        <end position="1726"/>
    </location>
</feature>
<keyword evidence="3" id="KW-0175">Coiled coil</keyword>
<dbReference type="PANTHER" id="PTHR10194:SF26">
    <property type="entry name" value="DISABLED HOMOLOG 2-INTERACTING PROTEIN"/>
    <property type="match status" value="1"/>
</dbReference>
<dbReference type="InterPro" id="IPR001936">
    <property type="entry name" value="RasGAP_dom"/>
</dbReference>
<feature type="region of interest" description="Disordered" evidence="4">
    <location>
        <begin position="1638"/>
        <end position="1694"/>
    </location>
</feature>
<dbReference type="FunFam" id="2.60.40.150:FF:000010">
    <property type="entry name" value="Ras GTPase-activating protein nGAP isoform 2"/>
    <property type="match status" value="1"/>
</dbReference>
<proteinExistence type="predicted"/>
<dbReference type="SUPFAM" id="SSF46689">
    <property type="entry name" value="Homeodomain-like"/>
    <property type="match status" value="2"/>
</dbReference>
<feature type="non-terminal residue" evidence="7">
    <location>
        <position position="2001"/>
    </location>
</feature>
<dbReference type="Pfam" id="PF25321">
    <property type="entry name" value="PH_RASGAP"/>
    <property type="match status" value="2"/>
</dbReference>
<gene>
    <name evidence="7" type="ORF">QTP70_030995</name>
</gene>
<feature type="compositionally biased region" description="Polar residues" evidence="4">
    <location>
        <begin position="1527"/>
        <end position="1536"/>
    </location>
</feature>
<feature type="compositionally biased region" description="Polar residues" evidence="4">
    <location>
        <begin position="1645"/>
        <end position="1659"/>
    </location>
</feature>
<feature type="compositionally biased region" description="Polar residues" evidence="4">
    <location>
        <begin position="1562"/>
        <end position="1581"/>
    </location>
</feature>
<evidence type="ECO:0000259" key="6">
    <source>
        <dbReference type="PROSITE" id="PS50018"/>
    </source>
</evidence>
<dbReference type="PANTHER" id="PTHR10194">
    <property type="entry name" value="RAS GTPASE-ACTIVATING PROTEINS"/>
    <property type="match status" value="1"/>
</dbReference>
<organism evidence="7 8">
    <name type="scientific">Hemibagrus guttatus</name>
    <dbReference type="NCBI Taxonomy" id="175788"/>
    <lineage>
        <taxon>Eukaryota</taxon>
        <taxon>Metazoa</taxon>
        <taxon>Chordata</taxon>
        <taxon>Craniata</taxon>
        <taxon>Vertebrata</taxon>
        <taxon>Euteleostomi</taxon>
        <taxon>Actinopterygii</taxon>
        <taxon>Neopterygii</taxon>
        <taxon>Teleostei</taxon>
        <taxon>Ostariophysi</taxon>
        <taxon>Siluriformes</taxon>
        <taxon>Bagridae</taxon>
        <taxon>Hemibagrus</taxon>
    </lineage>
</organism>
<reference evidence="7" key="1">
    <citation type="submission" date="2023-06" db="EMBL/GenBank/DDBJ databases">
        <title>Male Hemibagrus guttatus genome.</title>
        <authorList>
            <person name="Bian C."/>
        </authorList>
    </citation>
    <scope>NUCLEOTIDE SEQUENCE</scope>
    <source>
        <strain evidence="7">Male_cb2023</strain>
        <tissue evidence="7">Muscle</tissue>
    </source>
</reference>
<dbReference type="SUPFAM" id="SSF50729">
    <property type="entry name" value="PH domain-like"/>
    <property type="match status" value="1"/>
</dbReference>
<dbReference type="GO" id="GO:0006313">
    <property type="term" value="P:DNA transposition"/>
    <property type="evidence" value="ECO:0007669"/>
    <property type="project" value="InterPro"/>
</dbReference>
<dbReference type="Gene3D" id="2.60.40.150">
    <property type="entry name" value="C2 domain"/>
    <property type="match status" value="1"/>
</dbReference>
<dbReference type="SUPFAM" id="SSF48350">
    <property type="entry name" value="GTPase activation domain, GAP"/>
    <property type="match status" value="1"/>
</dbReference>
<dbReference type="InterPro" id="IPR057667">
    <property type="entry name" value="HTH_SB"/>
</dbReference>
<dbReference type="CDD" id="cd05136">
    <property type="entry name" value="RasGAP_DAB2IP"/>
    <property type="match status" value="1"/>
</dbReference>
<dbReference type="Pfam" id="PF00616">
    <property type="entry name" value="RasGAP"/>
    <property type="match status" value="1"/>
</dbReference>
<evidence type="ECO:0000256" key="3">
    <source>
        <dbReference type="SAM" id="Coils"/>
    </source>
</evidence>
<keyword evidence="2" id="KW-0597">Phosphoprotein</keyword>
<feature type="coiled-coil region" evidence="3">
    <location>
        <begin position="1943"/>
        <end position="1970"/>
    </location>
</feature>
<dbReference type="InterPro" id="IPR008936">
    <property type="entry name" value="Rho_GTPase_activation_prot"/>
</dbReference>
<dbReference type="GO" id="GO:0015074">
    <property type="term" value="P:DNA integration"/>
    <property type="evidence" value="ECO:0007669"/>
    <property type="project" value="InterPro"/>
</dbReference>
<dbReference type="SMART" id="SM00239">
    <property type="entry name" value="C2"/>
    <property type="match status" value="1"/>
</dbReference>